<dbReference type="Proteomes" id="UP000186583">
    <property type="component" value="Unassembled WGS sequence"/>
</dbReference>
<dbReference type="AlphaFoldDB" id="A0A1Q8RXQ4"/>
<keyword evidence="1" id="KW-0479">Metal-binding</keyword>
<evidence type="ECO:0000256" key="5">
    <source>
        <dbReference type="ARBA" id="ARBA00023163"/>
    </source>
</evidence>
<evidence type="ECO:0000313" key="9">
    <source>
        <dbReference type="Proteomes" id="UP000186583"/>
    </source>
</evidence>
<evidence type="ECO:0000256" key="2">
    <source>
        <dbReference type="ARBA" id="ARBA00022833"/>
    </source>
</evidence>
<evidence type="ECO:0000256" key="1">
    <source>
        <dbReference type="ARBA" id="ARBA00022723"/>
    </source>
</evidence>
<dbReference type="PROSITE" id="PS00463">
    <property type="entry name" value="ZN2_CY6_FUNGAL_1"/>
    <property type="match status" value="1"/>
</dbReference>
<evidence type="ECO:0000259" key="7">
    <source>
        <dbReference type="PROSITE" id="PS50048"/>
    </source>
</evidence>
<keyword evidence="6" id="KW-0539">Nucleus</keyword>
<dbReference type="InterPro" id="IPR001138">
    <property type="entry name" value="Zn2Cys6_DnaBD"/>
</dbReference>
<gene>
    <name evidence="8" type="ORF">CCHL11_06631</name>
</gene>
<keyword evidence="5" id="KW-0804">Transcription</keyword>
<keyword evidence="9" id="KW-1185">Reference proteome</keyword>
<dbReference type="GO" id="GO:0000981">
    <property type="term" value="F:DNA-binding transcription factor activity, RNA polymerase II-specific"/>
    <property type="evidence" value="ECO:0007669"/>
    <property type="project" value="InterPro"/>
</dbReference>
<dbReference type="Gene3D" id="4.10.240.10">
    <property type="entry name" value="Zn(2)-C6 fungal-type DNA-binding domain"/>
    <property type="match status" value="1"/>
</dbReference>
<accession>A0A1Q8RXQ4</accession>
<dbReference type="InterPro" id="IPR052360">
    <property type="entry name" value="Transcr_Regulatory_Proteins"/>
</dbReference>
<dbReference type="OrthoDB" id="3598904at2759"/>
<protein>
    <submittedName>
        <fullName evidence="8">Transcriptional regulatory protein moc3-like protein 4</fullName>
    </submittedName>
</protein>
<dbReference type="EMBL" id="MPGH01000061">
    <property type="protein sequence ID" value="OLN91666.1"/>
    <property type="molecule type" value="Genomic_DNA"/>
</dbReference>
<dbReference type="PROSITE" id="PS50048">
    <property type="entry name" value="ZN2_CY6_FUNGAL_2"/>
    <property type="match status" value="1"/>
</dbReference>
<proteinExistence type="predicted"/>
<dbReference type="CDD" id="cd00067">
    <property type="entry name" value="GAL4"/>
    <property type="match status" value="1"/>
</dbReference>
<dbReference type="SUPFAM" id="SSF57701">
    <property type="entry name" value="Zn2/Cys6 DNA-binding domain"/>
    <property type="match status" value="1"/>
</dbReference>
<evidence type="ECO:0000256" key="3">
    <source>
        <dbReference type="ARBA" id="ARBA00023015"/>
    </source>
</evidence>
<feature type="domain" description="Zn(2)-C6 fungal-type" evidence="7">
    <location>
        <begin position="12"/>
        <end position="40"/>
    </location>
</feature>
<dbReference type="Pfam" id="PF00172">
    <property type="entry name" value="Zn_clus"/>
    <property type="match status" value="1"/>
</dbReference>
<keyword evidence="2" id="KW-0862">Zinc</keyword>
<name>A0A1Q8RXQ4_9PEZI</name>
<dbReference type="PANTHER" id="PTHR36206">
    <property type="entry name" value="ASPERCRYPTIN BIOSYNTHESIS CLUSTER-SPECIFIC TRANSCRIPTION REGULATOR ATNN-RELATED"/>
    <property type="match status" value="1"/>
</dbReference>
<keyword evidence="4" id="KW-0238">DNA-binding</keyword>
<reference evidence="8 9" key="1">
    <citation type="submission" date="2016-11" db="EMBL/GenBank/DDBJ databases">
        <title>Draft Genome Assembly of Colletotrichum chlorophyti a pathogen of herbaceous plants.</title>
        <authorList>
            <person name="Gan P."/>
            <person name="Narusaka M."/>
            <person name="Tsushima A."/>
            <person name="Narusaka Y."/>
            <person name="Takano Y."/>
            <person name="Shirasu K."/>
        </authorList>
    </citation>
    <scope>NUCLEOTIDE SEQUENCE [LARGE SCALE GENOMIC DNA]</scope>
    <source>
        <strain evidence="8 9">NTL11</strain>
    </source>
</reference>
<comment type="caution">
    <text evidence="8">The sequence shown here is derived from an EMBL/GenBank/DDBJ whole genome shotgun (WGS) entry which is preliminary data.</text>
</comment>
<keyword evidence="3" id="KW-0805">Transcription regulation</keyword>
<dbReference type="STRING" id="708187.A0A1Q8RXQ4"/>
<organism evidence="8 9">
    <name type="scientific">Colletotrichum chlorophyti</name>
    <dbReference type="NCBI Taxonomy" id="708187"/>
    <lineage>
        <taxon>Eukaryota</taxon>
        <taxon>Fungi</taxon>
        <taxon>Dikarya</taxon>
        <taxon>Ascomycota</taxon>
        <taxon>Pezizomycotina</taxon>
        <taxon>Sordariomycetes</taxon>
        <taxon>Hypocreomycetidae</taxon>
        <taxon>Glomerellales</taxon>
        <taxon>Glomerellaceae</taxon>
        <taxon>Colletotrichum</taxon>
    </lineage>
</organism>
<evidence type="ECO:0000256" key="4">
    <source>
        <dbReference type="ARBA" id="ARBA00023125"/>
    </source>
</evidence>
<dbReference type="GO" id="GO:0008270">
    <property type="term" value="F:zinc ion binding"/>
    <property type="evidence" value="ECO:0007669"/>
    <property type="project" value="InterPro"/>
</dbReference>
<evidence type="ECO:0000313" key="8">
    <source>
        <dbReference type="EMBL" id="OLN91666.1"/>
    </source>
</evidence>
<dbReference type="PANTHER" id="PTHR36206:SF16">
    <property type="entry name" value="TRANSCRIPTION FACTOR DOMAIN-CONTAINING PROTEIN-RELATED"/>
    <property type="match status" value="1"/>
</dbReference>
<sequence>MARRGTTKVRTGCITCKLRRVKCDEARPSCNRCTSTGRKCDGYAKPPNGSYSWSQLLWITPPPTQTASQADLRALSFFHNVVAPGLTGPMDNYFWTHLVSQVSHQEEAAKHAALAISSLYENFKEDPLDRSGVRNAFAMAHYNQALKCLMTTNNHETVLVVCILFICIEMLRGECKSAIDHCRHGITILNGASSKSRFVREQLEPIFCRLEVFPFFFGSRPETFPTVAAPIPALETSFSNLIETQAALDPLLVHAIRFVLRGDAYRLGDELSPKPDASTLQERGNIDAAFDKWFVAFRVYQKQKARERRRGNARTERIFECMLEMTWLVGKLWIDTCLSRGETVFDLHLDKFRAIVALARQAEALLAQTETRCSRPKFMFEMGFTPLLSFVVIKCRSLSLRIAALRLMKSLAHEKENLWELNAVLAFGHKTIEVEHDLCLAAEENLQDDADDGTLPPEIWRIKDAVVHPEAHVKLAQNGVVTMERKVAFFMKEPEGPITVREERFSVTLGHKG</sequence>
<dbReference type="InterPro" id="IPR036864">
    <property type="entry name" value="Zn2-C6_fun-type_DNA-bd_sf"/>
</dbReference>
<dbReference type="SMART" id="SM00066">
    <property type="entry name" value="GAL4"/>
    <property type="match status" value="1"/>
</dbReference>
<dbReference type="GO" id="GO:0003677">
    <property type="term" value="F:DNA binding"/>
    <property type="evidence" value="ECO:0007669"/>
    <property type="project" value="UniProtKB-KW"/>
</dbReference>
<evidence type="ECO:0000256" key="6">
    <source>
        <dbReference type="ARBA" id="ARBA00023242"/>
    </source>
</evidence>